<proteinExistence type="predicted"/>
<dbReference type="InterPro" id="IPR000297">
    <property type="entry name" value="PPIase_PpiC"/>
</dbReference>
<dbReference type="Pfam" id="PF00639">
    <property type="entry name" value="Rotamase"/>
    <property type="match status" value="1"/>
</dbReference>
<evidence type="ECO:0000256" key="7">
    <source>
        <dbReference type="ARBA" id="ARBA00030642"/>
    </source>
</evidence>
<keyword evidence="2 10" id="KW-0732">Signal</keyword>
<dbReference type="InterPro" id="IPR027304">
    <property type="entry name" value="Trigger_fact/SurA_dom_sf"/>
</dbReference>
<dbReference type="Pfam" id="PF09312">
    <property type="entry name" value="SurA_N"/>
    <property type="match status" value="1"/>
</dbReference>
<feature type="signal peptide" evidence="10">
    <location>
        <begin position="1"/>
        <end position="23"/>
    </location>
</feature>
<gene>
    <name evidence="12" type="ORF">GGQ98_000968</name>
</gene>
<evidence type="ECO:0000313" key="13">
    <source>
        <dbReference type="Proteomes" id="UP000566324"/>
    </source>
</evidence>
<name>A0A7W7AZQ0_9SPHN</name>
<evidence type="ECO:0000256" key="10">
    <source>
        <dbReference type="SAM" id="SignalP"/>
    </source>
</evidence>
<evidence type="ECO:0000256" key="2">
    <source>
        <dbReference type="ARBA" id="ARBA00022729"/>
    </source>
</evidence>
<dbReference type="Proteomes" id="UP000566324">
    <property type="component" value="Unassembled WGS sequence"/>
</dbReference>
<keyword evidence="3" id="KW-0574">Periplasm</keyword>
<accession>A0A7W7AZQ0</accession>
<keyword evidence="6 9" id="KW-0413">Isomerase</keyword>
<evidence type="ECO:0000256" key="1">
    <source>
        <dbReference type="ARBA" id="ARBA00018370"/>
    </source>
</evidence>
<dbReference type="InterPro" id="IPR050280">
    <property type="entry name" value="OMP_Chaperone_SurA"/>
</dbReference>
<dbReference type="PANTHER" id="PTHR47637:SF1">
    <property type="entry name" value="CHAPERONE SURA"/>
    <property type="match status" value="1"/>
</dbReference>
<dbReference type="AlphaFoldDB" id="A0A7W7AZQ0"/>
<comment type="caution">
    <text evidence="12">The sequence shown here is derived from an EMBL/GenBank/DDBJ whole genome shotgun (WGS) entry which is preliminary data.</text>
</comment>
<dbReference type="PANTHER" id="PTHR47637">
    <property type="entry name" value="CHAPERONE SURA"/>
    <property type="match status" value="1"/>
</dbReference>
<evidence type="ECO:0000256" key="8">
    <source>
        <dbReference type="ARBA" id="ARBA00031484"/>
    </source>
</evidence>
<dbReference type="Gene3D" id="3.10.50.40">
    <property type="match status" value="1"/>
</dbReference>
<evidence type="ECO:0000256" key="4">
    <source>
        <dbReference type="ARBA" id="ARBA00023110"/>
    </source>
</evidence>
<evidence type="ECO:0000313" key="12">
    <source>
        <dbReference type="EMBL" id="MBB4631360.1"/>
    </source>
</evidence>
<dbReference type="RefSeq" id="WP_184065910.1">
    <property type="nucleotide sequence ID" value="NZ_JACHNZ010000008.1"/>
</dbReference>
<evidence type="ECO:0000256" key="9">
    <source>
        <dbReference type="PROSITE-ProRule" id="PRU00278"/>
    </source>
</evidence>
<keyword evidence="13" id="KW-1185">Reference proteome</keyword>
<dbReference type="SUPFAM" id="SSF109998">
    <property type="entry name" value="Triger factor/SurA peptide-binding domain-like"/>
    <property type="match status" value="1"/>
</dbReference>
<protein>
    <recommendedName>
        <fullName evidence="1">Parvulin-like PPIase</fullName>
    </recommendedName>
    <alternativeName>
        <fullName evidence="7">Peptidyl-prolyl cis-trans isomerase plp</fullName>
    </alternativeName>
    <alternativeName>
        <fullName evidence="8">Rotamase plp</fullName>
    </alternativeName>
</protein>
<evidence type="ECO:0000256" key="3">
    <source>
        <dbReference type="ARBA" id="ARBA00022764"/>
    </source>
</evidence>
<dbReference type="InterPro" id="IPR046357">
    <property type="entry name" value="PPIase_dom_sf"/>
</dbReference>
<evidence type="ECO:0000259" key="11">
    <source>
        <dbReference type="PROSITE" id="PS50198"/>
    </source>
</evidence>
<dbReference type="InterPro" id="IPR015391">
    <property type="entry name" value="SurA_N"/>
</dbReference>
<dbReference type="Gene3D" id="1.10.4030.10">
    <property type="entry name" value="Porin chaperone SurA, peptide-binding domain"/>
    <property type="match status" value="1"/>
</dbReference>
<dbReference type="EMBL" id="JACHNZ010000008">
    <property type="protein sequence ID" value="MBB4631360.1"/>
    <property type="molecule type" value="Genomic_DNA"/>
</dbReference>
<reference evidence="12 13" key="1">
    <citation type="submission" date="2020-08" db="EMBL/GenBank/DDBJ databases">
        <title>Genomic Encyclopedia of Type Strains, Phase IV (KMG-IV): sequencing the most valuable type-strain genomes for metagenomic binning, comparative biology and taxonomic classification.</title>
        <authorList>
            <person name="Goeker M."/>
        </authorList>
    </citation>
    <scope>NUCLEOTIDE SEQUENCE [LARGE SCALE GENOMIC DNA]</scope>
    <source>
        <strain evidence="12 13">DSM 17328</strain>
    </source>
</reference>
<evidence type="ECO:0000256" key="5">
    <source>
        <dbReference type="ARBA" id="ARBA00023186"/>
    </source>
</evidence>
<keyword evidence="5" id="KW-0143">Chaperone</keyword>
<evidence type="ECO:0000256" key="6">
    <source>
        <dbReference type="ARBA" id="ARBA00023235"/>
    </source>
</evidence>
<feature type="domain" description="PpiC" evidence="11">
    <location>
        <begin position="191"/>
        <end position="288"/>
    </location>
</feature>
<dbReference type="SUPFAM" id="SSF54534">
    <property type="entry name" value="FKBP-like"/>
    <property type="match status" value="2"/>
</dbReference>
<keyword evidence="4 9" id="KW-0697">Rotamase</keyword>
<dbReference type="GO" id="GO:0003755">
    <property type="term" value="F:peptidyl-prolyl cis-trans isomerase activity"/>
    <property type="evidence" value="ECO:0007669"/>
    <property type="project" value="UniProtKB-KW"/>
</dbReference>
<feature type="chain" id="PRO_5030848415" description="Parvulin-like PPIase" evidence="10">
    <location>
        <begin position="24"/>
        <end position="440"/>
    </location>
</feature>
<dbReference type="PROSITE" id="PS50198">
    <property type="entry name" value="PPIC_PPIASE_2"/>
    <property type="match status" value="1"/>
</dbReference>
<organism evidence="12 13">
    <name type="scientific">Sphingosinicella soli</name>
    <dbReference type="NCBI Taxonomy" id="333708"/>
    <lineage>
        <taxon>Bacteria</taxon>
        <taxon>Pseudomonadati</taxon>
        <taxon>Pseudomonadota</taxon>
        <taxon>Alphaproteobacteria</taxon>
        <taxon>Sphingomonadales</taxon>
        <taxon>Sphingosinicellaceae</taxon>
        <taxon>Sphingosinicella</taxon>
    </lineage>
</organism>
<sequence>MRFSTLRWLGAGVAVLAAGSSLAQNSPLAGLSDPDIEILGQPVDPTVRKATAIVNGDVITDTDIDQRLNLVLAANQGEVSEDERTRLRLQVVRNLIDEKLQIQEATAQEVTIVQEEVNQAFTRVASNFRMSSDQFDEFLKARSTSQNSLKQQIHAELAWSRLLRRRVEPFVNVGDDEVQALIDRLNAAKGTEEYRIAEIFLTATTENAEQVRENAQRIVEQVRQGGSFVAYARQFSEASTAAVGGDLGWVRPAQLSPELAPVVESLPRGEISNPIQISGGFAVIALVDKRQVLAADPKDALLAVKQITIPMPADTTQQQATAIVQRLQAGTQSMGGCGGAETLAESFGGNVVANDQVKLGDLPPQLQQIMEPLQIGQSTPPFGTREDGIRVLVLCGREDPPAAGAPSFDQLYAQMEESKVAMAARRYLRDLRRDAVIDYR</sequence>